<dbReference type="PANTHER" id="PTHR24166:SF60">
    <property type="match status" value="1"/>
</dbReference>
<dbReference type="Gene3D" id="1.25.40.20">
    <property type="entry name" value="Ankyrin repeat-containing domain"/>
    <property type="match status" value="2"/>
</dbReference>
<dbReference type="RefSeq" id="XP_024364902.1">
    <property type="nucleotide sequence ID" value="XM_024509134.2"/>
</dbReference>
<protein>
    <submittedName>
        <fullName evidence="4 5">Uncharacterized protein</fullName>
    </submittedName>
</protein>
<dbReference type="SUPFAM" id="SSF52047">
    <property type="entry name" value="RNI-like"/>
    <property type="match status" value="1"/>
</dbReference>
<dbReference type="InterPro" id="IPR036770">
    <property type="entry name" value="Ankyrin_rpt-contain_sf"/>
</dbReference>
<feature type="repeat" description="ANK" evidence="3">
    <location>
        <begin position="671"/>
        <end position="703"/>
    </location>
</feature>
<dbReference type="Pfam" id="PF12796">
    <property type="entry name" value="Ank_2"/>
    <property type="match status" value="2"/>
</dbReference>
<dbReference type="EnsemblPlants" id="Pp3c25_14770V3.1">
    <property type="protein sequence ID" value="Pp3c25_14770V3.1"/>
    <property type="gene ID" value="Pp3c25_14770"/>
</dbReference>
<dbReference type="PaxDb" id="3218-PP1S129_104V6.1"/>
<dbReference type="EMBL" id="ABEU02000025">
    <property type="protein sequence ID" value="PNR27815.1"/>
    <property type="molecule type" value="Genomic_DNA"/>
</dbReference>
<evidence type="ECO:0000256" key="3">
    <source>
        <dbReference type="PROSITE-ProRule" id="PRU00023"/>
    </source>
</evidence>
<evidence type="ECO:0000313" key="6">
    <source>
        <dbReference type="Proteomes" id="UP000006727"/>
    </source>
</evidence>
<dbReference type="PANTHER" id="PTHR24166">
    <property type="entry name" value="ROLLING PEBBLES, ISOFORM B"/>
    <property type="match status" value="1"/>
</dbReference>
<dbReference type="Gene3D" id="3.80.10.10">
    <property type="entry name" value="Ribonuclease Inhibitor"/>
    <property type="match status" value="1"/>
</dbReference>
<name>A0A2K1IEW4_PHYPA</name>
<reference evidence="4 6" key="1">
    <citation type="journal article" date="2008" name="Science">
        <title>The Physcomitrella genome reveals evolutionary insights into the conquest of land by plants.</title>
        <authorList>
            <person name="Rensing S."/>
            <person name="Lang D."/>
            <person name="Zimmer A."/>
            <person name="Terry A."/>
            <person name="Salamov A."/>
            <person name="Shapiro H."/>
            <person name="Nishiyama T."/>
            <person name="Perroud P.-F."/>
            <person name="Lindquist E."/>
            <person name="Kamisugi Y."/>
            <person name="Tanahashi T."/>
            <person name="Sakakibara K."/>
            <person name="Fujita T."/>
            <person name="Oishi K."/>
            <person name="Shin-I T."/>
            <person name="Kuroki Y."/>
            <person name="Toyoda A."/>
            <person name="Suzuki Y."/>
            <person name="Hashimoto A."/>
            <person name="Yamaguchi K."/>
            <person name="Sugano A."/>
            <person name="Kohara Y."/>
            <person name="Fujiyama A."/>
            <person name="Anterola A."/>
            <person name="Aoki S."/>
            <person name="Ashton N."/>
            <person name="Barbazuk W.B."/>
            <person name="Barker E."/>
            <person name="Bennetzen J."/>
            <person name="Bezanilla M."/>
            <person name="Blankenship R."/>
            <person name="Cho S.H."/>
            <person name="Dutcher S."/>
            <person name="Estelle M."/>
            <person name="Fawcett J.A."/>
            <person name="Gundlach H."/>
            <person name="Hanada K."/>
            <person name="Heyl A."/>
            <person name="Hicks K.A."/>
            <person name="Hugh J."/>
            <person name="Lohr M."/>
            <person name="Mayer K."/>
            <person name="Melkozernov A."/>
            <person name="Murata T."/>
            <person name="Nelson D."/>
            <person name="Pils B."/>
            <person name="Prigge M."/>
            <person name="Reiss B."/>
            <person name="Renner T."/>
            <person name="Rombauts S."/>
            <person name="Rushton P."/>
            <person name="Sanderfoot A."/>
            <person name="Schween G."/>
            <person name="Shiu S.-H."/>
            <person name="Stueber K."/>
            <person name="Theodoulou F.L."/>
            <person name="Tu H."/>
            <person name="Van de Peer Y."/>
            <person name="Verrier P.J."/>
            <person name="Waters E."/>
            <person name="Wood A."/>
            <person name="Yang L."/>
            <person name="Cove D."/>
            <person name="Cuming A."/>
            <person name="Hasebe M."/>
            <person name="Lucas S."/>
            <person name="Mishler D.B."/>
            <person name="Reski R."/>
            <person name="Grigoriev I."/>
            <person name="Quatrano R.S."/>
            <person name="Boore J.L."/>
        </authorList>
    </citation>
    <scope>NUCLEOTIDE SEQUENCE [LARGE SCALE GENOMIC DNA]</scope>
    <source>
        <strain evidence="5 6">cv. Gransden 2004</strain>
    </source>
</reference>
<reference evidence="5" key="3">
    <citation type="submission" date="2020-12" db="UniProtKB">
        <authorList>
            <consortium name="EnsemblPlants"/>
        </authorList>
    </citation>
    <scope>IDENTIFICATION</scope>
</reference>
<feature type="repeat" description="ANK" evidence="3">
    <location>
        <begin position="507"/>
        <end position="539"/>
    </location>
</feature>
<dbReference type="PROSITE" id="PS50297">
    <property type="entry name" value="ANK_REP_REGION"/>
    <property type="match status" value="3"/>
</dbReference>
<keyword evidence="6" id="KW-1185">Reference proteome</keyword>
<dbReference type="Pfam" id="PF00023">
    <property type="entry name" value="Ank"/>
    <property type="match status" value="1"/>
</dbReference>
<feature type="repeat" description="ANK" evidence="3">
    <location>
        <begin position="473"/>
        <end position="498"/>
    </location>
</feature>
<dbReference type="AlphaFoldDB" id="A0A2K1IEW4"/>
<dbReference type="Gramene" id="Pp3c25_14770V3.2">
    <property type="protein sequence ID" value="Pp3c25_14770V3.2"/>
    <property type="gene ID" value="Pp3c25_14770"/>
</dbReference>
<dbReference type="Gramene" id="Pp3c25_14770V3.1">
    <property type="protein sequence ID" value="Pp3c25_14770V3.1"/>
    <property type="gene ID" value="Pp3c25_14770"/>
</dbReference>
<evidence type="ECO:0000256" key="1">
    <source>
        <dbReference type="ARBA" id="ARBA00022737"/>
    </source>
</evidence>
<gene>
    <name evidence="5" type="primary">LOC112277126</name>
    <name evidence="4" type="ORF">PHYPA_029967</name>
</gene>
<dbReference type="PROSITE" id="PS50088">
    <property type="entry name" value="ANK_REPEAT"/>
    <property type="match status" value="3"/>
</dbReference>
<dbReference type="GeneID" id="112277126"/>
<dbReference type="Proteomes" id="UP000006727">
    <property type="component" value="Chromosome 25"/>
</dbReference>
<dbReference type="InterPro" id="IPR050889">
    <property type="entry name" value="Dendritic_Spine_Reg/Scaffold"/>
</dbReference>
<reference evidence="4 6" key="2">
    <citation type="journal article" date="2018" name="Plant J.">
        <title>The Physcomitrella patens chromosome-scale assembly reveals moss genome structure and evolution.</title>
        <authorList>
            <person name="Lang D."/>
            <person name="Ullrich K.K."/>
            <person name="Murat F."/>
            <person name="Fuchs J."/>
            <person name="Jenkins J."/>
            <person name="Haas F.B."/>
            <person name="Piednoel M."/>
            <person name="Gundlach H."/>
            <person name="Van Bel M."/>
            <person name="Meyberg R."/>
            <person name="Vives C."/>
            <person name="Morata J."/>
            <person name="Symeonidi A."/>
            <person name="Hiss M."/>
            <person name="Muchero W."/>
            <person name="Kamisugi Y."/>
            <person name="Saleh O."/>
            <person name="Blanc G."/>
            <person name="Decker E.L."/>
            <person name="van Gessel N."/>
            <person name="Grimwood J."/>
            <person name="Hayes R.D."/>
            <person name="Graham S.W."/>
            <person name="Gunter L.E."/>
            <person name="McDaniel S.F."/>
            <person name="Hoernstein S.N.W."/>
            <person name="Larsson A."/>
            <person name="Li F.W."/>
            <person name="Perroud P.F."/>
            <person name="Phillips J."/>
            <person name="Ranjan P."/>
            <person name="Rokshar D.S."/>
            <person name="Rothfels C.J."/>
            <person name="Schneider L."/>
            <person name="Shu S."/>
            <person name="Stevenson D.W."/>
            <person name="Thummler F."/>
            <person name="Tillich M."/>
            <person name="Villarreal Aguilar J.C."/>
            <person name="Widiez T."/>
            <person name="Wong G.K."/>
            <person name="Wymore A."/>
            <person name="Zhang Y."/>
            <person name="Zimmer A.D."/>
            <person name="Quatrano R.S."/>
            <person name="Mayer K.F.X."/>
            <person name="Goodstein D."/>
            <person name="Casacuberta J.M."/>
            <person name="Vandepoele K."/>
            <person name="Reski R."/>
            <person name="Cuming A.C."/>
            <person name="Tuskan G.A."/>
            <person name="Maumus F."/>
            <person name="Salse J."/>
            <person name="Schmutz J."/>
            <person name="Rensing S.A."/>
        </authorList>
    </citation>
    <scope>NUCLEOTIDE SEQUENCE [LARGE SCALE GENOMIC DNA]</scope>
    <source>
        <strain evidence="5 6">cv. Gransden 2004</strain>
    </source>
</reference>
<accession>A0A2K1IEW4</accession>
<dbReference type="STRING" id="3218.A0A2K1IEW4"/>
<keyword evidence="1" id="KW-0677">Repeat</keyword>
<dbReference type="SMART" id="SM00248">
    <property type="entry name" value="ANK"/>
    <property type="match status" value="5"/>
</dbReference>
<evidence type="ECO:0000256" key="2">
    <source>
        <dbReference type="ARBA" id="ARBA00023043"/>
    </source>
</evidence>
<dbReference type="EnsemblPlants" id="Pp3c25_14770V3.2">
    <property type="protein sequence ID" value="Pp3c25_14770V3.2"/>
    <property type="gene ID" value="Pp3c25_14770"/>
</dbReference>
<organism evidence="4">
    <name type="scientific">Physcomitrium patens</name>
    <name type="common">Spreading-leaved earth moss</name>
    <name type="synonym">Physcomitrella patens</name>
    <dbReference type="NCBI Taxonomy" id="3218"/>
    <lineage>
        <taxon>Eukaryota</taxon>
        <taxon>Viridiplantae</taxon>
        <taxon>Streptophyta</taxon>
        <taxon>Embryophyta</taxon>
        <taxon>Bryophyta</taxon>
        <taxon>Bryophytina</taxon>
        <taxon>Bryopsida</taxon>
        <taxon>Funariidae</taxon>
        <taxon>Funariales</taxon>
        <taxon>Funariaceae</taxon>
        <taxon>Physcomitrium</taxon>
    </lineage>
</organism>
<dbReference type="SUPFAM" id="SSF48403">
    <property type="entry name" value="Ankyrin repeat"/>
    <property type="match status" value="1"/>
</dbReference>
<keyword evidence="2 3" id="KW-0040">ANK repeat</keyword>
<proteinExistence type="predicted"/>
<dbReference type="InterPro" id="IPR002110">
    <property type="entry name" value="Ankyrin_rpt"/>
</dbReference>
<evidence type="ECO:0000313" key="4">
    <source>
        <dbReference type="EMBL" id="PNR27815.1"/>
    </source>
</evidence>
<sequence length="775" mass="83005">MDDAAGSSVGALESSAGLRRASITKNDGKQGTHFTDVPTVVLGSILSHLEDPVDVMSTLSTCRLCWSLGRTEPFRLRLRPRQFDETPAANCEDALQNSGRVTPQTAGSWTRAALGAIRKHMCATRELHLAGLSIVDDDVAAILTNLRCLDRLILDNCQKLTSAVADVLAASVKSGPLSISLQRCFGLNSTSTGNLLVASAADGSRLRTILLSHLDSLDIPRDDVSVSHPQDNDSDRELTRSDSDLAKCLGSISSGSGLRILALNNCAGPSVADFTAVAMLFPHLEMLLLGGSVQAQGLSRIEAVSQDVISLTTSALVRIIELLPRLRVLELTFFTSAIVQAVREQDKKKIHIWDFCEESSVAAAAWVLDSLKKVKPGSAINDLLRRVASCRVEANGPPGRETTPVLFSKSIRAQFWQDGLTLSDCLSTGSFAYTNFNVGGKQFKFPQNDDIWDSSTEDVALGLRGAANCSDVRKRTPLHMAAARGDVPMIAGLLAIGAVAVGMKDSSGGTALFVAAESGFAQACELLLQGGADVLASNRAGETPLYIAALRGHSAAVGIMLAHCHERGVNWQDADVYGDGWTPLMAAAVADRRNVGEMLLWAARYELGLGAIQQEQPLNDLDSATISAEACKSEDSNEKSEMPAYAGKAKDLNAVSALNRLPKLLNRQNRYGQTALHIAAQKGSVWFIEKLLSAGASLDVPNAYGARAADVAKRYKHTDVLDILRAWESKQQKEAPALGGKKSARKARRNKGKVFRVDILDQEFPKPALDCSDVN</sequence>
<evidence type="ECO:0000313" key="5">
    <source>
        <dbReference type="EnsemblPlants" id="Pp3c25_14770V3.1"/>
    </source>
</evidence>
<dbReference type="InterPro" id="IPR032675">
    <property type="entry name" value="LRR_dom_sf"/>
</dbReference>